<sequence>MDSYFKSCDGFFYFMFEGKWVRSTTNTDEGLEPITKDLGLISGADALRALADGKKRLKGFQKKMKSGYLLFISLCKRL</sequence>
<protein>
    <submittedName>
        <fullName evidence="1">Uncharacterized protein</fullName>
    </submittedName>
</protein>
<proteinExistence type="predicted"/>
<organism evidence="1">
    <name type="scientific">Acinetobacter phage vB_AbaM-SPB</name>
    <dbReference type="NCBI Taxonomy" id="3236747"/>
    <lineage>
        <taxon>Viruses</taxon>
        <taxon>Duplodnaviria</taxon>
        <taxon>Heunggongvirae</taxon>
        <taxon>Uroviricota</taxon>
        <taxon>Caudoviricetes</taxon>
        <taxon>Obolenskvirus</taxon>
    </lineage>
</organism>
<accession>A0AB39C8X8</accession>
<name>A0AB39C8X8_9CAUD</name>
<reference evidence="1" key="1">
    <citation type="submission" date="2024-07" db="EMBL/GenBank/DDBJ databases">
        <title>Genomic characterization and preclinical evaluation of a locally isolated lytic Acinetobacter phage vB_AbaM-SPB against carbapenem-resistant Acinetobacter baumannii clinical isolate.</title>
        <authorList>
            <person name="Elshamy A.A."/>
            <person name="Saad B.T."/>
            <person name="Mabrouk S.S."/>
            <person name="Aboshanab K.M."/>
        </authorList>
    </citation>
    <scope>NUCLEOTIDE SEQUENCE</scope>
</reference>
<dbReference type="EMBL" id="PP977194">
    <property type="protein sequence ID" value="XDJ03120.1"/>
    <property type="molecule type" value="Genomic_DNA"/>
</dbReference>
<evidence type="ECO:0000313" key="1">
    <source>
        <dbReference type="EMBL" id="XDJ03120.1"/>
    </source>
</evidence>